<dbReference type="SUPFAM" id="SSF49265">
    <property type="entry name" value="Fibronectin type III"/>
    <property type="match status" value="1"/>
</dbReference>
<name>A0ABX2DB78_9SPHI</name>
<dbReference type="EMBL" id="JABMKV010000001">
    <property type="protein sequence ID" value="NQX31310.1"/>
    <property type="molecule type" value="Genomic_DNA"/>
</dbReference>
<organism evidence="1 2">
    <name type="scientific">Pedobacter boryungensis</name>
    <dbReference type="NCBI Taxonomy" id="869962"/>
    <lineage>
        <taxon>Bacteria</taxon>
        <taxon>Pseudomonadati</taxon>
        <taxon>Bacteroidota</taxon>
        <taxon>Sphingobacteriia</taxon>
        <taxon>Sphingobacteriales</taxon>
        <taxon>Sphingobacteriaceae</taxon>
        <taxon>Pedobacter</taxon>
    </lineage>
</organism>
<dbReference type="Proteomes" id="UP000762110">
    <property type="component" value="Unassembled WGS sequence"/>
</dbReference>
<dbReference type="InterPro" id="IPR036116">
    <property type="entry name" value="FN3_sf"/>
</dbReference>
<proteinExistence type="predicted"/>
<dbReference type="InterPro" id="IPR013783">
    <property type="entry name" value="Ig-like_fold"/>
</dbReference>
<comment type="caution">
    <text evidence="1">The sequence shown here is derived from an EMBL/GenBank/DDBJ whole genome shotgun (WGS) entry which is preliminary data.</text>
</comment>
<evidence type="ECO:0000313" key="2">
    <source>
        <dbReference type="Proteomes" id="UP000762110"/>
    </source>
</evidence>
<reference evidence="1 2" key="1">
    <citation type="submission" date="2020-05" db="EMBL/GenBank/DDBJ databases">
        <title>Description of Pedobacter foliorum sp. nov.</title>
        <authorList>
            <person name="Qi S."/>
            <person name="Carlier A."/>
            <person name="Cnockaert M."/>
            <person name="Vandamme P."/>
        </authorList>
    </citation>
    <scope>NUCLEOTIDE SEQUENCE [LARGE SCALE GENOMIC DNA]</scope>
    <source>
        <strain evidence="1 2">LMG 31300</strain>
    </source>
</reference>
<dbReference type="Gene3D" id="2.60.40.10">
    <property type="entry name" value="Immunoglobulins"/>
    <property type="match status" value="1"/>
</dbReference>
<dbReference type="RefSeq" id="WP_173270087.1">
    <property type="nucleotide sequence ID" value="NZ_JABMKV010000001.1"/>
</dbReference>
<dbReference type="InterPro" id="IPR003961">
    <property type="entry name" value="FN3_dom"/>
</dbReference>
<protein>
    <submittedName>
        <fullName evidence="1">Fibronectin type III domain-containing protein</fullName>
    </submittedName>
</protein>
<evidence type="ECO:0000313" key="1">
    <source>
        <dbReference type="EMBL" id="NQX31310.1"/>
    </source>
</evidence>
<dbReference type="CDD" id="cd00063">
    <property type="entry name" value="FN3"/>
    <property type="match status" value="1"/>
</dbReference>
<gene>
    <name evidence="1" type="ORF">HQN85_06220</name>
</gene>
<keyword evidence="2" id="KW-1185">Reference proteome</keyword>
<accession>A0ABX2DB78</accession>
<sequence>MSKPKIVTTFTRYRDSELSAKANFIIKSMTSNANFASPVPSLGEITAADNDYTAALSDAETGGKSAIAVKNQAREKLEALLIKLSHYVTIYGNEDEVVLLSSGFSLAKGINAVGILPKPTGFSVKATEKGMATIKLDKINGAGVYQFEYRTVGTEVWTTFLSTKSMVLLQPLTSGLEYEFRVTAAGSAEERIYSDVLKSFIL</sequence>